<dbReference type="NCBIfam" id="TIGR00756">
    <property type="entry name" value="PPR"/>
    <property type="match status" value="1"/>
</dbReference>
<sequence length="138" mass="16032">MMLRSSTRASLRSFRQQSESQFRTLSHPKPFLFPITLSYTTHIDAIKDRHHLLYSIRNLQNLDSALHLFHKMMKLYTAAISLIKHLFSLRLKSDIYTLNIVVNCLCRLNHTPFAFSAVGMMFKFGLEPDVVTFNTIVN</sequence>
<feature type="repeat" description="PPR" evidence="3">
    <location>
        <begin position="94"/>
        <end position="128"/>
    </location>
</feature>
<reference evidence="4 5" key="1">
    <citation type="submission" date="2019-01" db="EMBL/GenBank/DDBJ databases">
        <title>Sequencing of cultivated peanut Arachis hypogaea provides insights into genome evolution and oil improvement.</title>
        <authorList>
            <person name="Chen X."/>
        </authorList>
    </citation>
    <scope>NUCLEOTIDE SEQUENCE [LARGE SCALE GENOMIC DNA]</scope>
    <source>
        <strain evidence="5">cv. Fuhuasheng</strain>
        <tissue evidence="4">Leaves</tissue>
    </source>
</reference>
<keyword evidence="2" id="KW-0677">Repeat</keyword>
<evidence type="ECO:0000313" key="4">
    <source>
        <dbReference type="EMBL" id="RYR58015.1"/>
    </source>
</evidence>
<dbReference type="PROSITE" id="PS51375">
    <property type="entry name" value="PPR"/>
    <property type="match status" value="1"/>
</dbReference>
<dbReference type="Gene3D" id="1.25.40.10">
    <property type="entry name" value="Tetratricopeptide repeat domain"/>
    <property type="match status" value="1"/>
</dbReference>
<dbReference type="PANTHER" id="PTHR47941">
    <property type="entry name" value="PENTATRICOPEPTIDE REPEAT-CONTAINING PROTEIN 3, MITOCHONDRIAL"/>
    <property type="match status" value="1"/>
</dbReference>
<comment type="similarity">
    <text evidence="1">Belongs to the PPR family. P subfamily.</text>
</comment>
<evidence type="ECO:0000256" key="3">
    <source>
        <dbReference type="PROSITE-ProRule" id="PRU00708"/>
    </source>
</evidence>
<evidence type="ECO:0000256" key="2">
    <source>
        <dbReference type="ARBA" id="ARBA00022737"/>
    </source>
</evidence>
<evidence type="ECO:0000313" key="5">
    <source>
        <dbReference type="Proteomes" id="UP000289738"/>
    </source>
</evidence>
<evidence type="ECO:0008006" key="6">
    <source>
        <dbReference type="Google" id="ProtNLM"/>
    </source>
</evidence>
<dbReference type="AlphaFoldDB" id="A0A445D483"/>
<dbReference type="EMBL" id="SDMP01000005">
    <property type="protein sequence ID" value="RYR58015.1"/>
    <property type="molecule type" value="Genomic_DNA"/>
</dbReference>
<comment type="caution">
    <text evidence="4">The sequence shown here is derived from an EMBL/GenBank/DDBJ whole genome shotgun (WGS) entry which is preliminary data.</text>
</comment>
<accession>A0A445D483</accession>
<gene>
    <name evidence="4" type="ORF">Ahy_A05g023674</name>
</gene>
<keyword evidence="5" id="KW-1185">Reference proteome</keyword>
<organism evidence="4 5">
    <name type="scientific">Arachis hypogaea</name>
    <name type="common">Peanut</name>
    <dbReference type="NCBI Taxonomy" id="3818"/>
    <lineage>
        <taxon>Eukaryota</taxon>
        <taxon>Viridiplantae</taxon>
        <taxon>Streptophyta</taxon>
        <taxon>Embryophyta</taxon>
        <taxon>Tracheophyta</taxon>
        <taxon>Spermatophyta</taxon>
        <taxon>Magnoliopsida</taxon>
        <taxon>eudicotyledons</taxon>
        <taxon>Gunneridae</taxon>
        <taxon>Pentapetalae</taxon>
        <taxon>rosids</taxon>
        <taxon>fabids</taxon>
        <taxon>Fabales</taxon>
        <taxon>Fabaceae</taxon>
        <taxon>Papilionoideae</taxon>
        <taxon>50 kb inversion clade</taxon>
        <taxon>dalbergioids sensu lato</taxon>
        <taxon>Dalbergieae</taxon>
        <taxon>Pterocarpus clade</taxon>
        <taxon>Arachis</taxon>
    </lineage>
</organism>
<proteinExistence type="inferred from homology"/>
<name>A0A445D483_ARAHY</name>
<dbReference type="InterPro" id="IPR002885">
    <property type="entry name" value="PPR_rpt"/>
</dbReference>
<evidence type="ECO:0000256" key="1">
    <source>
        <dbReference type="ARBA" id="ARBA00007626"/>
    </source>
</evidence>
<protein>
    <recommendedName>
        <fullName evidence="6">Pentatricopeptide repeat-containing protein</fullName>
    </recommendedName>
</protein>
<dbReference type="Proteomes" id="UP000289738">
    <property type="component" value="Chromosome A05"/>
</dbReference>
<dbReference type="InterPro" id="IPR011990">
    <property type="entry name" value="TPR-like_helical_dom_sf"/>
</dbReference>